<name>M4BSD2_HYAAE</name>
<dbReference type="AlphaFoldDB" id="M4BSD2"/>
<reference evidence="1" key="2">
    <citation type="submission" date="2015-06" db="UniProtKB">
        <authorList>
            <consortium name="EnsemblProtists"/>
        </authorList>
    </citation>
    <scope>IDENTIFICATION</scope>
    <source>
        <strain evidence="1">Emoy2</strain>
    </source>
</reference>
<accession>M4BSD2</accession>
<reference evidence="2" key="1">
    <citation type="journal article" date="2010" name="Science">
        <title>Signatures of adaptation to obligate biotrophy in the Hyaloperonospora arabidopsidis genome.</title>
        <authorList>
            <person name="Baxter L."/>
            <person name="Tripathy S."/>
            <person name="Ishaque N."/>
            <person name="Boot N."/>
            <person name="Cabral A."/>
            <person name="Kemen E."/>
            <person name="Thines M."/>
            <person name="Ah-Fong A."/>
            <person name="Anderson R."/>
            <person name="Badejoko W."/>
            <person name="Bittner-Eddy P."/>
            <person name="Boore J.L."/>
            <person name="Chibucos M.C."/>
            <person name="Coates M."/>
            <person name="Dehal P."/>
            <person name="Delehaunty K."/>
            <person name="Dong S."/>
            <person name="Downton P."/>
            <person name="Dumas B."/>
            <person name="Fabro G."/>
            <person name="Fronick C."/>
            <person name="Fuerstenberg S.I."/>
            <person name="Fulton L."/>
            <person name="Gaulin E."/>
            <person name="Govers F."/>
            <person name="Hughes L."/>
            <person name="Humphray S."/>
            <person name="Jiang R.H."/>
            <person name="Judelson H."/>
            <person name="Kamoun S."/>
            <person name="Kyung K."/>
            <person name="Meijer H."/>
            <person name="Minx P."/>
            <person name="Morris P."/>
            <person name="Nelson J."/>
            <person name="Phuntumart V."/>
            <person name="Qutob D."/>
            <person name="Rehmany A."/>
            <person name="Rougon-Cardoso A."/>
            <person name="Ryden P."/>
            <person name="Torto-Alalibo T."/>
            <person name="Studholme D."/>
            <person name="Wang Y."/>
            <person name="Win J."/>
            <person name="Wood J."/>
            <person name="Clifton S.W."/>
            <person name="Rogers J."/>
            <person name="Van den Ackerveken G."/>
            <person name="Jones J.D."/>
            <person name="McDowell J.M."/>
            <person name="Beynon J."/>
            <person name="Tyler B.M."/>
        </authorList>
    </citation>
    <scope>NUCLEOTIDE SEQUENCE [LARGE SCALE GENOMIC DNA]</scope>
    <source>
        <strain evidence="2">Emoy2</strain>
    </source>
</reference>
<keyword evidence="2" id="KW-1185">Reference proteome</keyword>
<dbReference type="HOGENOM" id="CLU_1848935_0_0_1"/>
<evidence type="ECO:0000313" key="1">
    <source>
        <dbReference type="EnsemblProtists" id="HpaP809324"/>
    </source>
</evidence>
<dbReference type="EMBL" id="JH598703">
    <property type="status" value="NOT_ANNOTATED_CDS"/>
    <property type="molecule type" value="Genomic_DNA"/>
</dbReference>
<dbReference type="Proteomes" id="UP000011713">
    <property type="component" value="Unassembled WGS sequence"/>
</dbReference>
<evidence type="ECO:0000313" key="2">
    <source>
        <dbReference type="Proteomes" id="UP000011713"/>
    </source>
</evidence>
<protein>
    <submittedName>
        <fullName evidence="1">Uncharacterized protein</fullName>
    </submittedName>
</protein>
<dbReference type="InParanoid" id="M4BSD2"/>
<sequence length="139" mass="14996">MASCALALAYPFAKQAWEVQKKLQSFSEVSAGEPGGRSWQVPGRTRDNSGFIDRQRVLRGRTLVHMGSLTPKAVDTACRLSCAIASATAPIVGVGPYQSSTWSAVTEVTTRRGGRHPPLYLPLACLRTTRGRARGMPKP</sequence>
<proteinExistence type="predicted"/>
<organism evidence="1 2">
    <name type="scientific">Hyaloperonospora arabidopsidis (strain Emoy2)</name>
    <name type="common">Downy mildew agent</name>
    <name type="synonym">Peronospora arabidopsidis</name>
    <dbReference type="NCBI Taxonomy" id="559515"/>
    <lineage>
        <taxon>Eukaryota</taxon>
        <taxon>Sar</taxon>
        <taxon>Stramenopiles</taxon>
        <taxon>Oomycota</taxon>
        <taxon>Peronosporomycetes</taxon>
        <taxon>Peronosporales</taxon>
        <taxon>Peronosporaceae</taxon>
        <taxon>Hyaloperonospora</taxon>
    </lineage>
</organism>
<dbReference type="VEuPathDB" id="FungiDB:HpaG809324"/>
<dbReference type="EnsemblProtists" id="HpaT809324">
    <property type="protein sequence ID" value="HpaP809324"/>
    <property type="gene ID" value="HpaG809324"/>
</dbReference>